<gene>
    <name evidence="1" type="ORF">IFM12276_44020</name>
</gene>
<name>A0ABM8D231_9NOCA</name>
<accession>A0ABM8D231</accession>
<sequence>MAVATPGALAGVHGEAVDPVAVGRLHRRASDVGSAPWDERRRVRECSGRGPALSVADLVARTTCTGRLPRIRGCCIEAGVRIRRAGRARAMLAR</sequence>
<dbReference type="Proteomes" id="UP001317870">
    <property type="component" value="Chromosome"/>
</dbReference>
<keyword evidence="2" id="KW-1185">Reference proteome</keyword>
<organism evidence="1 2">
    <name type="scientific">Nocardia sputorum</name>
    <dbReference type="NCBI Taxonomy" id="2984338"/>
    <lineage>
        <taxon>Bacteria</taxon>
        <taxon>Bacillati</taxon>
        <taxon>Actinomycetota</taxon>
        <taxon>Actinomycetes</taxon>
        <taxon>Mycobacteriales</taxon>
        <taxon>Nocardiaceae</taxon>
        <taxon>Nocardia</taxon>
    </lineage>
</organism>
<dbReference type="EMBL" id="AP026978">
    <property type="protein sequence ID" value="BDU01374.1"/>
    <property type="molecule type" value="Genomic_DNA"/>
</dbReference>
<reference evidence="1 2" key="1">
    <citation type="submission" date="2022-11" db="EMBL/GenBank/DDBJ databases">
        <title>Genome Sequencing of Nocardia sp. ON39_IFM12276 and assembly.</title>
        <authorList>
            <person name="Shimojima M."/>
            <person name="Toyokawa M."/>
            <person name="Uesaka K."/>
        </authorList>
    </citation>
    <scope>NUCLEOTIDE SEQUENCE [LARGE SCALE GENOMIC DNA]</scope>
    <source>
        <strain evidence="1 2">IFM 12276</strain>
    </source>
</reference>
<evidence type="ECO:0000313" key="2">
    <source>
        <dbReference type="Proteomes" id="UP001317870"/>
    </source>
</evidence>
<evidence type="ECO:0000313" key="1">
    <source>
        <dbReference type="EMBL" id="BDU01374.1"/>
    </source>
</evidence>
<protein>
    <submittedName>
        <fullName evidence="1">Uncharacterized protein</fullName>
    </submittedName>
</protein>
<proteinExistence type="predicted"/>